<protein>
    <submittedName>
        <fullName evidence="1">Uncharacterized protein</fullName>
    </submittedName>
</protein>
<dbReference type="OrthoDB" id="5299928at2759"/>
<dbReference type="AlphaFoldDB" id="A0A3N4KH84"/>
<keyword evidence="2" id="KW-1185">Reference proteome</keyword>
<dbReference type="Proteomes" id="UP000277580">
    <property type="component" value="Unassembled WGS sequence"/>
</dbReference>
<dbReference type="EMBL" id="ML119147">
    <property type="protein sequence ID" value="RPB09906.1"/>
    <property type="molecule type" value="Genomic_DNA"/>
</dbReference>
<reference evidence="1 2" key="1">
    <citation type="journal article" date="2018" name="Nat. Ecol. Evol.">
        <title>Pezizomycetes genomes reveal the molecular basis of ectomycorrhizal truffle lifestyle.</title>
        <authorList>
            <person name="Murat C."/>
            <person name="Payen T."/>
            <person name="Noel B."/>
            <person name="Kuo A."/>
            <person name="Morin E."/>
            <person name="Chen J."/>
            <person name="Kohler A."/>
            <person name="Krizsan K."/>
            <person name="Balestrini R."/>
            <person name="Da Silva C."/>
            <person name="Montanini B."/>
            <person name="Hainaut M."/>
            <person name="Levati E."/>
            <person name="Barry K.W."/>
            <person name="Belfiori B."/>
            <person name="Cichocki N."/>
            <person name="Clum A."/>
            <person name="Dockter R.B."/>
            <person name="Fauchery L."/>
            <person name="Guy J."/>
            <person name="Iotti M."/>
            <person name="Le Tacon F."/>
            <person name="Lindquist E.A."/>
            <person name="Lipzen A."/>
            <person name="Malagnac F."/>
            <person name="Mello A."/>
            <person name="Molinier V."/>
            <person name="Miyauchi S."/>
            <person name="Poulain J."/>
            <person name="Riccioni C."/>
            <person name="Rubini A."/>
            <person name="Sitrit Y."/>
            <person name="Splivallo R."/>
            <person name="Traeger S."/>
            <person name="Wang M."/>
            <person name="Zifcakova L."/>
            <person name="Wipf D."/>
            <person name="Zambonelli A."/>
            <person name="Paolocci F."/>
            <person name="Nowrousian M."/>
            <person name="Ottonello S."/>
            <person name="Baldrian P."/>
            <person name="Spatafora J.W."/>
            <person name="Henrissat B."/>
            <person name="Nagy L.G."/>
            <person name="Aury J.M."/>
            <person name="Wincker P."/>
            <person name="Grigoriev I.V."/>
            <person name="Bonfante P."/>
            <person name="Martin F.M."/>
        </authorList>
    </citation>
    <scope>NUCLEOTIDE SEQUENCE [LARGE SCALE GENOMIC DNA]</scope>
    <source>
        <strain evidence="1 2">CCBAS932</strain>
    </source>
</reference>
<accession>A0A3N4KH84</accession>
<evidence type="ECO:0000313" key="2">
    <source>
        <dbReference type="Proteomes" id="UP000277580"/>
    </source>
</evidence>
<proteinExistence type="predicted"/>
<evidence type="ECO:0000313" key="1">
    <source>
        <dbReference type="EMBL" id="RPB09906.1"/>
    </source>
</evidence>
<name>A0A3N4KH84_9PEZI</name>
<dbReference type="InParanoid" id="A0A3N4KH84"/>
<gene>
    <name evidence="1" type="ORF">P167DRAFT_576776</name>
</gene>
<organism evidence="1 2">
    <name type="scientific">Morchella conica CCBAS932</name>
    <dbReference type="NCBI Taxonomy" id="1392247"/>
    <lineage>
        <taxon>Eukaryota</taxon>
        <taxon>Fungi</taxon>
        <taxon>Dikarya</taxon>
        <taxon>Ascomycota</taxon>
        <taxon>Pezizomycotina</taxon>
        <taxon>Pezizomycetes</taxon>
        <taxon>Pezizales</taxon>
        <taxon>Morchellaceae</taxon>
        <taxon>Morchella</taxon>
    </lineage>
</organism>
<sequence>MDDYMYEDDGEAAVYDECNTGGAFESAIDHDALLKAEQDESIRQEEAMSKFMNKLRDMIIWEPFLLDNTIDDLELVTKSSIAQLEELAYRPHTPPPPTSGAILPTGCQHIQSAAVLHLLSSSSASPRTVFLRLKRDLANIDEFMSSVTPARVESVYWNELGKYAFINFLDEATAKVYRDYMSYHPSHPYNWEVKDTLMNNSVRPMRPEIAEAVIVNGATRILRLNKVPINVPYGRAWRIAETGHPRFCHVIRIREGPVDKDFAIEFDDVGKAISARDRLAARAEMRGVGFLWMGNELDRKIEEFTEELNGVMEPVKINLRA</sequence>